<keyword evidence="4" id="KW-0479">Metal-binding</keyword>
<gene>
    <name evidence="9" type="ORF">GCM10008023_31930</name>
</gene>
<dbReference type="Pfam" id="PF01522">
    <property type="entry name" value="Polysacc_deac_1"/>
    <property type="match status" value="1"/>
</dbReference>
<evidence type="ECO:0000256" key="4">
    <source>
        <dbReference type="ARBA" id="ARBA00022723"/>
    </source>
</evidence>
<dbReference type="InterPro" id="IPR011330">
    <property type="entry name" value="Glyco_hydro/deAcase_b/a-brl"/>
</dbReference>
<evidence type="ECO:0000256" key="3">
    <source>
        <dbReference type="ARBA" id="ARBA00020071"/>
    </source>
</evidence>
<evidence type="ECO:0000313" key="10">
    <source>
        <dbReference type="Proteomes" id="UP000652430"/>
    </source>
</evidence>
<evidence type="ECO:0000256" key="6">
    <source>
        <dbReference type="ARBA" id="ARBA00032976"/>
    </source>
</evidence>
<keyword evidence="10" id="KW-1185">Reference proteome</keyword>
<protein>
    <recommendedName>
        <fullName evidence="3">Chitooligosaccharide deacetylase</fullName>
    </recommendedName>
    <alternativeName>
        <fullName evidence="6">Nodulation protein B</fullName>
    </alternativeName>
</protein>
<dbReference type="PANTHER" id="PTHR10587">
    <property type="entry name" value="GLYCOSYL TRANSFERASE-RELATED"/>
    <property type="match status" value="1"/>
</dbReference>
<comment type="caution">
    <text evidence="9">The sequence shown here is derived from an EMBL/GenBank/DDBJ whole genome shotgun (WGS) entry which is preliminary data.</text>
</comment>
<evidence type="ECO:0000259" key="8">
    <source>
        <dbReference type="Pfam" id="PF01522"/>
    </source>
</evidence>
<feature type="domain" description="NodB homology" evidence="8">
    <location>
        <begin position="43"/>
        <end position="161"/>
    </location>
</feature>
<accession>A0ABQ3LRS9</accession>
<feature type="signal peptide" evidence="7">
    <location>
        <begin position="1"/>
        <end position="40"/>
    </location>
</feature>
<dbReference type="CDD" id="cd10960">
    <property type="entry name" value="CE4_NodB_like_1"/>
    <property type="match status" value="1"/>
</dbReference>
<comment type="function">
    <text evidence="1">Is involved in generating a small heat-stable compound (Nod), an acylated oligomer of N-acetylglucosamine, that stimulates mitosis in various plant protoplasts.</text>
</comment>
<keyword evidence="5" id="KW-0378">Hydrolase</keyword>
<dbReference type="RefSeq" id="WP_189677058.1">
    <property type="nucleotide sequence ID" value="NZ_BNAQ01000005.1"/>
</dbReference>
<dbReference type="EMBL" id="BNAQ01000005">
    <property type="protein sequence ID" value="GHH22175.1"/>
    <property type="molecule type" value="Genomic_DNA"/>
</dbReference>
<dbReference type="PANTHER" id="PTHR10587:SF133">
    <property type="entry name" value="CHITIN DEACETYLASE 1-RELATED"/>
    <property type="match status" value="1"/>
</dbReference>
<evidence type="ECO:0000313" key="9">
    <source>
        <dbReference type="EMBL" id="GHH22175.1"/>
    </source>
</evidence>
<sequence length="344" mass="38176">MVEPRFSGVFSALRAFRPRARSGCLAVAALIAATSAPLYATGVAITVDDLPVYGRFWTAAEGKDVTDRLLAGMQRNHWKATGFVNEIQLDAADRPARIALLEAWLDAGMDLGNHTYSHPSLTKTPVETYIADVARDETVTAPLLAARGRREHWFRYPFLETGTTQAVRTRFEGWLGERGYRVAPVTMENSDWQFATLYDAAIARGDLAAAARVRQQYLTFTREIVAWYKQAARTLFGREPSFVFLLHASRLNAASIDALAAILRDARLRPITLDAAMRDPAYRTADHYVGPDGNEWLERWSQTLNKRLPFETMPRVPKAVVAGDARLEAIPDPHAPASVSPAHS</sequence>
<comment type="similarity">
    <text evidence="2">Belongs to the polysaccharide deacetylase family.</text>
</comment>
<evidence type="ECO:0000256" key="2">
    <source>
        <dbReference type="ARBA" id="ARBA00010973"/>
    </source>
</evidence>
<dbReference type="InterPro" id="IPR002509">
    <property type="entry name" value="NODB_dom"/>
</dbReference>
<evidence type="ECO:0000256" key="7">
    <source>
        <dbReference type="SAM" id="SignalP"/>
    </source>
</evidence>
<name>A0ABQ3LRS9_9SPHN</name>
<dbReference type="SUPFAM" id="SSF88713">
    <property type="entry name" value="Glycoside hydrolase/deacetylase"/>
    <property type="match status" value="1"/>
</dbReference>
<organism evidence="9 10">
    <name type="scientific">Sphingomonas glacialis</name>
    <dbReference type="NCBI Taxonomy" id="658225"/>
    <lineage>
        <taxon>Bacteria</taxon>
        <taxon>Pseudomonadati</taxon>
        <taxon>Pseudomonadota</taxon>
        <taxon>Alphaproteobacteria</taxon>
        <taxon>Sphingomonadales</taxon>
        <taxon>Sphingomonadaceae</taxon>
        <taxon>Sphingomonas</taxon>
    </lineage>
</organism>
<dbReference type="Proteomes" id="UP000652430">
    <property type="component" value="Unassembled WGS sequence"/>
</dbReference>
<evidence type="ECO:0000256" key="1">
    <source>
        <dbReference type="ARBA" id="ARBA00003236"/>
    </source>
</evidence>
<reference evidence="10" key="1">
    <citation type="journal article" date="2019" name="Int. J. Syst. Evol. Microbiol.">
        <title>The Global Catalogue of Microorganisms (GCM) 10K type strain sequencing project: providing services to taxonomists for standard genome sequencing and annotation.</title>
        <authorList>
            <consortium name="The Broad Institute Genomics Platform"/>
            <consortium name="The Broad Institute Genome Sequencing Center for Infectious Disease"/>
            <person name="Wu L."/>
            <person name="Ma J."/>
        </authorList>
    </citation>
    <scope>NUCLEOTIDE SEQUENCE [LARGE SCALE GENOMIC DNA]</scope>
    <source>
        <strain evidence="10">CGMCC 1.8957</strain>
    </source>
</reference>
<dbReference type="InterPro" id="IPR050248">
    <property type="entry name" value="Polysacc_deacetylase_ArnD"/>
</dbReference>
<keyword evidence="7" id="KW-0732">Signal</keyword>
<dbReference type="Gene3D" id="3.20.20.370">
    <property type="entry name" value="Glycoside hydrolase/deacetylase"/>
    <property type="match status" value="1"/>
</dbReference>
<evidence type="ECO:0000256" key="5">
    <source>
        <dbReference type="ARBA" id="ARBA00022801"/>
    </source>
</evidence>
<proteinExistence type="inferred from homology"/>
<feature type="chain" id="PRO_5047007415" description="Chitooligosaccharide deacetylase" evidence="7">
    <location>
        <begin position="41"/>
        <end position="344"/>
    </location>
</feature>